<dbReference type="InterPro" id="IPR023271">
    <property type="entry name" value="Aquaporin-like"/>
</dbReference>
<keyword evidence="9" id="KW-1185">Reference proteome</keyword>
<gene>
    <name evidence="8" type="ORF">KDA_63180</name>
</gene>
<dbReference type="RefSeq" id="WP_126630873.1">
    <property type="nucleotide sequence ID" value="NZ_BIFT01000002.1"/>
</dbReference>
<accession>A0A402BHE2</accession>
<feature type="transmembrane region" description="Helical" evidence="7">
    <location>
        <begin position="234"/>
        <end position="256"/>
    </location>
</feature>
<dbReference type="PROSITE" id="PS00221">
    <property type="entry name" value="MIP"/>
    <property type="match status" value="1"/>
</dbReference>
<dbReference type="GO" id="GO:0005886">
    <property type="term" value="C:plasma membrane"/>
    <property type="evidence" value="ECO:0007669"/>
    <property type="project" value="TreeGrafter"/>
</dbReference>
<feature type="transmembrane region" description="Helical" evidence="7">
    <location>
        <begin position="159"/>
        <end position="179"/>
    </location>
</feature>
<feature type="transmembrane region" description="Helical" evidence="7">
    <location>
        <begin position="40"/>
        <end position="63"/>
    </location>
</feature>
<sequence>MDDRVHDEYIDNELSPVEDAALTKSLPTTKRRIVVERKDMSAVVAECIGCFLFIFIGAGSILANTWTQGVVGLVGIAAAHGLALGILITIFGVTSGGHFNPAVTIAFLIARRIKPVLALCYIAAQLAGAILGAFLLRIVFPTNVWKSSLLGTPGLSTGISVGAGISVEALLTFFLMLTIYGTAVDIRVPKIGGMAIGLTVMVNILGGGVLTGGAMNPARAFGPALASGIWANQFVYWIGPIVGAVLAACFYEYLILPRSEEEADFLEPQDGYEESVVPQQVKERNFIANHPSKL</sequence>
<evidence type="ECO:0008006" key="10">
    <source>
        <dbReference type="Google" id="ProtNLM"/>
    </source>
</evidence>
<dbReference type="Gene3D" id="1.20.1080.10">
    <property type="entry name" value="Glycerol uptake facilitator protein"/>
    <property type="match status" value="1"/>
</dbReference>
<dbReference type="Pfam" id="PF00230">
    <property type="entry name" value="MIP"/>
    <property type="match status" value="1"/>
</dbReference>
<evidence type="ECO:0000256" key="4">
    <source>
        <dbReference type="ARBA" id="ARBA00022989"/>
    </source>
</evidence>
<dbReference type="AlphaFoldDB" id="A0A402BHE2"/>
<evidence type="ECO:0000256" key="1">
    <source>
        <dbReference type="ARBA" id="ARBA00004141"/>
    </source>
</evidence>
<dbReference type="PANTHER" id="PTHR19139:SF284">
    <property type="entry name" value="AQUAPORIN"/>
    <property type="match status" value="1"/>
</dbReference>
<evidence type="ECO:0000256" key="3">
    <source>
        <dbReference type="ARBA" id="ARBA00022692"/>
    </source>
</evidence>
<comment type="similarity">
    <text evidence="6">Belongs to the MIP/aquaporin (TC 1.A.8) family.</text>
</comment>
<dbReference type="Proteomes" id="UP000287171">
    <property type="component" value="Unassembled WGS sequence"/>
</dbReference>
<reference evidence="9" key="1">
    <citation type="submission" date="2018-12" db="EMBL/GenBank/DDBJ databases">
        <title>Tengunoibacter tsumagoiensis gen. nov., sp. nov., Dictyobacter kobayashii sp. nov., D. alpinus sp. nov., and D. joshuensis sp. nov. and description of Dictyobacteraceae fam. nov. within the order Ktedonobacterales isolated from Tengu-no-mugimeshi.</title>
        <authorList>
            <person name="Wang C.M."/>
            <person name="Zheng Y."/>
            <person name="Sakai Y."/>
            <person name="Toyoda A."/>
            <person name="Minakuchi Y."/>
            <person name="Abe K."/>
            <person name="Yokota A."/>
            <person name="Yabe S."/>
        </authorList>
    </citation>
    <scope>NUCLEOTIDE SEQUENCE [LARGE SCALE GENOMIC DNA]</scope>
    <source>
        <strain evidence="9">Uno16</strain>
    </source>
</reference>
<keyword evidence="3 6" id="KW-0812">Transmembrane</keyword>
<proteinExistence type="inferred from homology"/>
<comment type="caution">
    <text evidence="8">The sequence shown here is derived from an EMBL/GenBank/DDBJ whole genome shotgun (WGS) entry which is preliminary data.</text>
</comment>
<feature type="transmembrane region" description="Helical" evidence="7">
    <location>
        <begin position="191"/>
        <end position="214"/>
    </location>
</feature>
<dbReference type="OrthoDB" id="9807293at2"/>
<dbReference type="InterPro" id="IPR000425">
    <property type="entry name" value="MIP"/>
</dbReference>
<dbReference type="EMBL" id="BIFT01000002">
    <property type="protein sequence ID" value="GCE30834.1"/>
    <property type="molecule type" value="Genomic_DNA"/>
</dbReference>
<dbReference type="SUPFAM" id="SSF81338">
    <property type="entry name" value="Aquaporin-like"/>
    <property type="match status" value="1"/>
</dbReference>
<evidence type="ECO:0000256" key="5">
    <source>
        <dbReference type="ARBA" id="ARBA00023136"/>
    </source>
</evidence>
<evidence type="ECO:0000256" key="7">
    <source>
        <dbReference type="SAM" id="Phobius"/>
    </source>
</evidence>
<evidence type="ECO:0000313" key="8">
    <source>
        <dbReference type="EMBL" id="GCE30834.1"/>
    </source>
</evidence>
<keyword evidence="2 6" id="KW-0813">Transport</keyword>
<evidence type="ECO:0000256" key="2">
    <source>
        <dbReference type="ARBA" id="ARBA00022448"/>
    </source>
</evidence>
<comment type="subcellular location">
    <subcellularLocation>
        <location evidence="1">Membrane</location>
        <topology evidence="1">Multi-pass membrane protein</topology>
    </subcellularLocation>
</comment>
<dbReference type="InterPro" id="IPR034294">
    <property type="entry name" value="Aquaporin_transptr"/>
</dbReference>
<dbReference type="InterPro" id="IPR022357">
    <property type="entry name" value="MIP_CS"/>
</dbReference>
<dbReference type="PANTHER" id="PTHR19139">
    <property type="entry name" value="AQUAPORIN TRANSPORTER"/>
    <property type="match status" value="1"/>
</dbReference>
<protein>
    <recommendedName>
        <fullName evidence="10">Aquaporin</fullName>
    </recommendedName>
</protein>
<organism evidence="8 9">
    <name type="scientific">Dictyobacter alpinus</name>
    <dbReference type="NCBI Taxonomy" id="2014873"/>
    <lineage>
        <taxon>Bacteria</taxon>
        <taxon>Bacillati</taxon>
        <taxon>Chloroflexota</taxon>
        <taxon>Ktedonobacteria</taxon>
        <taxon>Ktedonobacterales</taxon>
        <taxon>Dictyobacteraceae</taxon>
        <taxon>Dictyobacter</taxon>
    </lineage>
</organism>
<name>A0A402BHE2_9CHLR</name>
<feature type="transmembrane region" description="Helical" evidence="7">
    <location>
        <begin position="69"/>
        <end position="95"/>
    </location>
</feature>
<dbReference type="PRINTS" id="PR00783">
    <property type="entry name" value="MINTRINSICP"/>
</dbReference>
<dbReference type="GO" id="GO:0015250">
    <property type="term" value="F:water channel activity"/>
    <property type="evidence" value="ECO:0007669"/>
    <property type="project" value="TreeGrafter"/>
</dbReference>
<dbReference type="CDD" id="cd00333">
    <property type="entry name" value="MIP"/>
    <property type="match status" value="1"/>
</dbReference>
<keyword evidence="4 7" id="KW-1133">Transmembrane helix</keyword>
<evidence type="ECO:0000256" key="6">
    <source>
        <dbReference type="RuleBase" id="RU000477"/>
    </source>
</evidence>
<keyword evidence="5 7" id="KW-0472">Membrane</keyword>
<feature type="transmembrane region" description="Helical" evidence="7">
    <location>
        <begin position="116"/>
        <end position="139"/>
    </location>
</feature>
<evidence type="ECO:0000313" key="9">
    <source>
        <dbReference type="Proteomes" id="UP000287171"/>
    </source>
</evidence>